<reference evidence="1" key="1">
    <citation type="submission" date="2023-03" db="EMBL/GenBank/DDBJ databases">
        <title>Massive genome expansion in bonnet fungi (Mycena s.s.) driven by repeated elements and novel gene families across ecological guilds.</title>
        <authorList>
            <consortium name="Lawrence Berkeley National Laboratory"/>
            <person name="Harder C.B."/>
            <person name="Miyauchi S."/>
            <person name="Viragh M."/>
            <person name="Kuo A."/>
            <person name="Thoen E."/>
            <person name="Andreopoulos B."/>
            <person name="Lu D."/>
            <person name="Skrede I."/>
            <person name="Drula E."/>
            <person name="Henrissat B."/>
            <person name="Morin E."/>
            <person name="Kohler A."/>
            <person name="Barry K."/>
            <person name="LaButti K."/>
            <person name="Morin E."/>
            <person name="Salamov A."/>
            <person name="Lipzen A."/>
            <person name="Mereny Z."/>
            <person name="Hegedus B."/>
            <person name="Baldrian P."/>
            <person name="Stursova M."/>
            <person name="Weitz H."/>
            <person name="Taylor A."/>
            <person name="Grigoriev I.V."/>
            <person name="Nagy L.G."/>
            <person name="Martin F."/>
            <person name="Kauserud H."/>
        </authorList>
    </citation>
    <scope>NUCLEOTIDE SEQUENCE</scope>
    <source>
        <strain evidence="1">CBHHK188m</strain>
    </source>
</reference>
<evidence type="ECO:0000313" key="2">
    <source>
        <dbReference type="Proteomes" id="UP001215280"/>
    </source>
</evidence>
<dbReference type="Proteomes" id="UP001215280">
    <property type="component" value="Unassembled WGS sequence"/>
</dbReference>
<comment type="caution">
    <text evidence="1">The sequence shown here is derived from an EMBL/GenBank/DDBJ whole genome shotgun (WGS) entry which is preliminary data.</text>
</comment>
<organism evidence="1 2">
    <name type="scientific">Mycena maculata</name>
    <dbReference type="NCBI Taxonomy" id="230809"/>
    <lineage>
        <taxon>Eukaryota</taxon>
        <taxon>Fungi</taxon>
        <taxon>Dikarya</taxon>
        <taxon>Basidiomycota</taxon>
        <taxon>Agaricomycotina</taxon>
        <taxon>Agaricomycetes</taxon>
        <taxon>Agaricomycetidae</taxon>
        <taxon>Agaricales</taxon>
        <taxon>Marasmiineae</taxon>
        <taxon>Mycenaceae</taxon>
        <taxon>Mycena</taxon>
    </lineage>
</organism>
<gene>
    <name evidence="1" type="ORF">DFH07DRAFT_770781</name>
</gene>
<proteinExistence type="predicted"/>
<protein>
    <submittedName>
        <fullName evidence="1">Uncharacterized protein</fullName>
    </submittedName>
</protein>
<dbReference type="AlphaFoldDB" id="A0AAD7JFY0"/>
<dbReference type="EMBL" id="JARJLG010000040">
    <property type="protein sequence ID" value="KAJ7763605.1"/>
    <property type="molecule type" value="Genomic_DNA"/>
</dbReference>
<name>A0AAD7JFY0_9AGAR</name>
<accession>A0AAD7JFY0</accession>
<evidence type="ECO:0000313" key="1">
    <source>
        <dbReference type="EMBL" id="KAJ7763605.1"/>
    </source>
</evidence>
<keyword evidence="2" id="KW-1185">Reference proteome</keyword>
<sequence length="365" mass="40138">MANGRIGSDEPIRGSRDLAAPNAAEPIRLHPTANLASYTMGRQASDVYFYVGNRGDYPKLTKLAISDDFISIPVVTMLTVRIPNRGFNSSNGFQVKVKNAKGVKLIDLFSRLHRESNCPIMTENYGIMWRAEFLGDHVCRHYEGLSNVVRAGLGASADLYTATGFARTTIAKMLSYKSLLSVIAVSVQWNAIVTDDPALGVQMFKKLSKVYVEAGCDEPILGVHAVTGLVADAVEPFRVRIYLVGIRRGLYVYWAREARQTCHRDDFISIPVVTMFKIQVPDIPVHPGHGFTPNGFKFKVTNSKGVKLNDLFTALHAELGHEVLTAQCGFMLRSELIGYTPYYKGLINVVRKGLGCSAELCAGTS</sequence>